<gene>
    <name evidence="1" type="ORF">JJN12_07820</name>
</gene>
<organism evidence="1 2">
    <name type="scientific">Catonella massiliensis</name>
    <dbReference type="NCBI Taxonomy" id="2799636"/>
    <lineage>
        <taxon>Bacteria</taxon>
        <taxon>Bacillati</taxon>
        <taxon>Bacillota</taxon>
        <taxon>Clostridia</taxon>
        <taxon>Lachnospirales</taxon>
        <taxon>Lachnospiraceae</taxon>
        <taxon>Catonella</taxon>
    </lineage>
</organism>
<evidence type="ECO:0008006" key="3">
    <source>
        <dbReference type="Google" id="ProtNLM"/>
    </source>
</evidence>
<evidence type="ECO:0000313" key="1">
    <source>
        <dbReference type="EMBL" id="MBK5897681.1"/>
    </source>
</evidence>
<proteinExistence type="predicted"/>
<comment type="caution">
    <text evidence="1">The sequence shown here is derived from an EMBL/GenBank/DDBJ whole genome shotgun (WGS) entry which is preliminary data.</text>
</comment>
<evidence type="ECO:0000313" key="2">
    <source>
        <dbReference type="Proteomes" id="UP000604730"/>
    </source>
</evidence>
<protein>
    <recommendedName>
        <fullName evidence="3">Lipoprotein</fullName>
    </recommendedName>
</protein>
<sequence length="203" mass="22483">MKKNTLLAFGMVITTVLLSSCNGMPKEIKADEVKEETIYMRSDGSSQVAYVEDFNEKYLNLDELKGYISSELSSYNKKYGDKAAVLSEIELKSGKVKAVLTFKSSEIYEAFNNKKGENNARFIKADKALSEFGELSFTEADSDAGEKKAAGEVLSDEYNIAVVKGPVLFQTGDKIKYYSGGNLYDSHHIRVDEGNEAVVVYSK</sequence>
<name>A0ABS1J0K9_9FIRM</name>
<dbReference type="PROSITE" id="PS51257">
    <property type="entry name" value="PROKAR_LIPOPROTEIN"/>
    <property type="match status" value="1"/>
</dbReference>
<keyword evidence="2" id="KW-1185">Reference proteome</keyword>
<dbReference type="RefSeq" id="WP_208429148.1">
    <property type="nucleotide sequence ID" value="NZ_JAEPRJ010000001.1"/>
</dbReference>
<reference evidence="1 2" key="1">
    <citation type="submission" date="2021-01" db="EMBL/GenBank/DDBJ databases">
        <title>Isolation and description of Catonella massiliensis sp. nov., a novel Catonella species, isolated from a stable periodontitis subject.</title>
        <authorList>
            <person name="Antezack A."/>
            <person name="Boxberger M."/>
            <person name="La Scola B."/>
            <person name="Monnet-Corti V."/>
        </authorList>
    </citation>
    <scope>NUCLEOTIDE SEQUENCE [LARGE SCALE GENOMIC DNA]</scope>
    <source>
        <strain evidence="1 2">Marseille-Q4567</strain>
    </source>
</reference>
<dbReference type="EMBL" id="JAEPRJ010000001">
    <property type="protein sequence ID" value="MBK5897681.1"/>
    <property type="molecule type" value="Genomic_DNA"/>
</dbReference>
<dbReference type="Proteomes" id="UP000604730">
    <property type="component" value="Unassembled WGS sequence"/>
</dbReference>
<accession>A0ABS1J0K9</accession>